<dbReference type="PANTHER" id="PTHR36183">
    <property type="entry name" value="BETA-GLUCURONIDASE"/>
    <property type="match status" value="1"/>
</dbReference>
<dbReference type="InterPro" id="IPR017853">
    <property type="entry name" value="GH"/>
</dbReference>
<dbReference type="PANTHER" id="PTHR36183:SF2">
    <property type="entry name" value="BETA-GLUCURONIDASE C-TERMINAL DOMAIN-CONTAINING PROTEIN"/>
    <property type="match status" value="1"/>
</dbReference>
<dbReference type="Proteomes" id="UP000031575">
    <property type="component" value="Unassembled WGS sequence"/>
</dbReference>
<evidence type="ECO:0000313" key="3">
    <source>
        <dbReference type="Proteomes" id="UP000031575"/>
    </source>
</evidence>
<dbReference type="Gene3D" id="2.60.40.1180">
    <property type="entry name" value="Golgi alpha-mannosidase II"/>
    <property type="match status" value="1"/>
</dbReference>
<dbReference type="VEuPathDB" id="FungiDB:SPBR_03460"/>
<reference evidence="2 3" key="1">
    <citation type="journal article" date="2014" name="BMC Genomics">
        <title>Comparative genomics of the major fungal agents of human and animal Sporotrichosis: Sporothrix schenckii and Sporothrix brasiliensis.</title>
        <authorList>
            <person name="Teixeira M.M."/>
            <person name="de Almeida L.G."/>
            <person name="Kubitschek-Barreira P."/>
            <person name="Alves F.L."/>
            <person name="Kioshima E.S."/>
            <person name="Abadio A.K."/>
            <person name="Fernandes L."/>
            <person name="Derengowski L.S."/>
            <person name="Ferreira K.S."/>
            <person name="Souza R.C."/>
            <person name="Ruiz J.C."/>
            <person name="de Andrade N.C."/>
            <person name="Paes H.C."/>
            <person name="Nicola A.M."/>
            <person name="Albuquerque P."/>
            <person name="Gerber A.L."/>
            <person name="Martins V.P."/>
            <person name="Peconick L.D."/>
            <person name="Neto A.V."/>
            <person name="Chaucanez C.B."/>
            <person name="Silva P.A."/>
            <person name="Cunha O.L."/>
            <person name="de Oliveira F.F."/>
            <person name="dos Santos T.C."/>
            <person name="Barros A.L."/>
            <person name="Soares M.A."/>
            <person name="de Oliveira L.M."/>
            <person name="Marini M.M."/>
            <person name="Villalobos-Duno H."/>
            <person name="Cunha M.M."/>
            <person name="de Hoog S."/>
            <person name="da Silveira J.F."/>
            <person name="Henrissat B."/>
            <person name="Nino-Vega G.A."/>
            <person name="Cisalpino P.S."/>
            <person name="Mora-Montes H.M."/>
            <person name="Almeida S.R."/>
            <person name="Stajich J.E."/>
            <person name="Lopes-Bezerra L.M."/>
            <person name="Vasconcelos A.T."/>
            <person name="Felipe M.S."/>
        </authorList>
    </citation>
    <scope>NUCLEOTIDE SEQUENCE [LARGE SCALE GENOMIC DNA]</scope>
    <source>
        <strain evidence="2 3">5110</strain>
    </source>
</reference>
<dbReference type="Pfam" id="PF16862">
    <property type="entry name" value="Glyco_hydro_79C"/>
    <property type="match status" value="1"/>
</dbReference>
<proteinExistence type="predicted"/>
<protein>
    <recommendedName>
        <fullName evidence="1">Beta-glucuronidase C-terminal domain-containing protein</fullName>
    </recommendedName>
</protein>
<dbReference type="InterPro" id="IPR013780">
    <property type="entry name" value="Glyco_hydro_b"/>
</dbReference>
<dbReference type="RefSeq" id="XP_040623070.1">
    <property type="nucleotide sequence ID" value="XM_040761751.1"/>
</dbReference>
<name>A0A0C2J7T3_9PEZI</name>
<dbReference type="OrthoDB" id="2831684at2759"/>
<sequence length="508" mass="53335">MRLDHLAARASAVTTVSVPASAPASAVLISPSFPGVSFELSTFSLYCQKSPTDSSANQYSINLIEQIYKRTGGRPLLRVGGTTGDTVTWNSALTQPISPAPGTSQTGSLTIGPNFWPLTKLLAPINALWVPQISYTDTVPAHAEANAQSIVSAIGLDNIGAIEIGNEPNEYGGHTGPSATGAQYFATRFQSIATNVSEAASIPSGPIFAGPGLAGEDQQSTDWTAPDLFANTTFDATGNIKYAVDHWYRCVGNPCVPAHMILHSNTVADANKRIQPYAAFFKSYKNGQVKYYLDEINIQTGGTSNQTLAYAFSTALYGVDFMLYAMTLGVAAVNWEQVYNSNQNVWQPSSSSTVPAQTKNIYYALITAAEFIGTGGTTKVAEIAPGNNDGTAFSAYVAYAGSSSNTPARVALCNLNYWDLSVGGSRPSQTVTLSGLPASLTSATVKYLTNPGGAVQNADHTTFGGSQWTFASLGKEVTGVQSTTVTVSVSNGQATVTIPDSAIAIVYL</sequence>
<accession>A0A0C2J7T3</accession>
<dbReference type="EMBL" id="AWTV01000002">
    <property type="protein sequence ID" value="KIH95060.1"/>
    <property type="molecule type" value="Genomic_DNA"/>
</dbReference>
<dbReference type="InterPro" id="IPR052974">
    <property type="entry name" value="GH79_Enzymes"/>
</dbReference>
<dbReference type="HOGENOM" id="CLU_022148_0_1_1"/>
<evidence type="ECO:0000259" key="1">
    <source>
        <dbReference type="Pfam" id="PF16862"/>
    </source>
</evidence>
<dbReference type="Gene3D" id="3.20.20.80">
    <property type="entry name" value="Glycosidases"/>
    <property type="match status" value="1"/>
</dbReference>
<gene>
    <name evidence="2" type="ORF">SPBR_03460</name>
</gene>
<dbReference type="GeneID" id="63676672"/>
<dbReference type="AlphaFoldDB" id="A0A0C2J7T3"/>
<evidence type="ECO:0000313" key="2">
    <source>
        <dbReference type="EMBL" id="KIH95060.1"/>
    </source>
</evidence>
<dbReference type="InterPro" id="IPR031728">
    <property type="entry name" value="GlcAase_C"/>
</dbReference>
<organism evidence="2 3">
    <name type="scientific">Sporothrix brasiliensis 5110</name>
    <dbReference type="NCBI Taxonomy" id="1398154"/>
    <lineage>
        <taxon>Eukaryota</taxon>
        <taxon>Fungi</taxon>
        <taxon>Dikarya</taxon>
        <taxon>Ascomycota</taxon>
        <taxon>Pezizomycotina</taxon>
        <taxon>Sordariomycetes</taxon>
        <taxon>Sordariomycetidae</taxon>
        <taxon>Ophiostomatales</taxon>
        <taxon>Ophiostomataceae</taxon>
        <taxon>Sporothrix</taxon>
    </lineage>
</organism>
<keyword evidence="3" id="KW-1185">Reference proteome</keyword>
<comment type="caution">
    <text evidence="2">The sequence shown here is derived from an EMBL/GenBank/DDBJ whole genome shotgun (WGS) entry which is preliminary data.</text>
</comment>
<feature type="domain" description="Beta-glucuronidase C-terminal" evidence="1">
    <location>
        <begin position="398"/>
        <end position="505"/>
    </location>
</feature>
<dbReference type="SUPFAM" id="SSF51445">
    <property type="entry name" value="(Trans)glycosidases"/>
    <property type="match status" value="1"/>
</dbReference>